<dbReference type="Proteomes" id="UP000198848">
    <property type="component" value="Unassembled WGS sequence"/>
</dbReference>
<gene>
    <name evidence="1" type="ORF">SAMN04489842_3322</name>
</gene>
<protein>
    <submittedName>
        <fullName evidence="1">Uncharacterized protein</fullName>
    </submittedName>
</protein>
<dbReference type="AlphaFoldDB" id="A0A1H1IA21"/>
<reference evidence="2" key="1">
    <citation type="submission" date="2016-10" db="EMBL/GenBank/DDBJ databases">
        <authorList>
            <person name="Varghese N."/>
            <person name="Submissions S."/>
        </authorList>
    </citation>
    <scope>NUCLEOTIDE SEQUENCE [LARGE SCALE GENOMIC DNA]</scope>
    <source>
        <strain evidence="2">DSM 24767</strain>
    </source>
</reference>
<dbReference type="InterPro" id="IPR006311">
    <property type="entry name" value="TAT_signal"/>
</dbReference>
<sequence>MTATSRRTFLAACVGAAVVGSGTTAAAEDDLMDDAMAEQGRYLAKYASERRELYETMGPIFDPPEREDFEAEFVESLAPSASSMLPGIAGEAAELLETLEWYGDIIEMSEFADVADQGLLEEFDDSPGRGNGGHAMDEAHGELEELADRADAVTDAAEAFADDPSAERGHALVEALEAERDTLAAVEWIDAWSDVHPPAYDSWRVGDAEEGAELVRDNAEAVLTVLEAADDLLADHLETVREGELFGLPEMVTLYNHNVDDVRANVPDAALDLFAGDTYHFRVQEDGEDLSVYWIETEDSGTIADYSITERDGADADVVVSADTYETIRNADDPVAEASDAYGRDDVTVSGNGFRNRFKYGTADVLGSFVSGAEDALGEN</sequence>
<accession>A0A1H1IA21</accession>
<keyword evidence="2" id="KW-1185">Reference proteome</keyword>
<name>A0A1H1IA21_NATTX</name>
<dbReference type="PROSITE" id="PS51318">
    <property type="entry name" value="TAT"/>
    <property type="match status" value="1"/>
</dbReference>
<dbReference type="EMBL" id="FNLC01000004">
    <property type="protein sequence ID" value="SDR34198.1"/>
    <property type="molecule type" value="Genomic_DNA"/>
</dbReference>
<evidence type="ECO:0000313" key="2">
    <source>
        <dbReference type="Proteomes" id="UP000198848"/>
    </source>
</evidence>
<evidence type="ECO:0000313" key="1">
    <source>
        <dbReference type="EMBL" id="SDR34198.1"/>
    </source>
</evidence>
<organism evidence="1 2">
    <name type="scientific">Natronobacterium texcoconense</name>
    <dbReference type="NCBI Taxonomy" id="1095778"/>
    <lineage>
        <taxon>Archaea</taxon>
        <taxon>Methanobacteriati</taxon>
        <taxon>Methanobacteriota</taxon>
        <taxon>Stenosarchaea group</taxon>
        <taxon>Halobacteria</taxon>
        <taxon>Halobacteriales</taxon>
        <taxon>Natrialbaceae</taxon>
        <taxon>Natronobacterium</taxon>
    </lineage>
</organism>
<proteinExistence type="predicted"/>